<name>A0A1I7AH34_9GAMM</name>
<evidence type="ECO:0000313" key="2">
    <source>
        <dbReference type="EMBL" id="SFT74252.1"/>
    </source>
</evidence>
<proteinExistence type="predicted"/>
<dbReference type="EMBL" id="FPAQ01000017">
    <property type="protein sequence ID" value="SFT74252.1"/>
    <property type="molecule type" value="Genomic_DNA"/>
</dbReference>
<dbReference type="AlphaFoldDB" id="A0A1I7AH34"/>
<dbReference type="Proteomes" id="UP000199594">
    <property type="component" value="Unassembled WGS sequence"/>
</dbReference>
<evidence type="ECO:0000313" key="3">
    <source>
        <dbReference type="Proteomes" id="UP000199594"/>
    </source>
</evidence>
<accession>A0A1I7AH34</accession>
<sequence length="138" mass="16054">MIYPDETLDYYADRFVQLRLARHGITLPQYLANIERCERRALEAEPPLPAQQAVILRLWAEQDTGLAMDTTPSVRVEPHRSDDHQDWRELVARWRAEADAAERPVAHLPRRNGAAIEPLRHHRHPRNGAADFARRKIQ</sequence>
<dbReference type="RefSeq" id="WP_175535070.1">
    <property type="nucleotide sequence ID" value="NZ_FPAQ01000017.1"/>
</dbReference>
<protein>
    <submittedName>
        <fullName evidence="2">Uncharacterized protein</fullName>
    </submittedName>
</protein>
<organism evidence="2 3">
    <name type="scientific">Halomonas saccharevitans</name>
    <dbReference type="NCBI Taxonomy" id="416872"/>
    <lineage>
        <taxon>Bacteria</taxon>
        <taxon>Pseudomonadati</taxon>
        <taxon>Pseudomonadota</taxon>
        <taxon>Gammaproteobacteria</taxon>
        <taxon>Oceanospirillales</taxon>
        <taxon>Halomonadaceae</taxon>
        <taxon>Halomonas</taxon>
    </lineage>
</organism>
<evidence type="ECO:0000256" key="1">
    <source>
        <dbReference type="SAM" id="MobiDB-lite"/>
    </source>
</evidence>
<reference evidence="2 3" key="1">
    <citation type="submission" date="2016-10" db="EMBL/GenBank/DDBJ databases">
        <authorList>
            <person name="de Groot N.N."/>
        </authorList>
    </citation>
    <scope>NUCLEOTIDE SEQUENCE [LARGE SCALE GENOMIC DNA]</scope>
    <source>
        <strain evidence="2 3">CGMCC 1.6493</strain>
    </source>
</reference>
<gene>
    <name evidence="2" type="ORF">SAMN04487956_11779</name>
</gene>
<feature type="region of interest" description="Disordered" evidence="1">
    <location>
        <begin position="115"/>
        <end position="138"/>
    </location>
</feature>